<proteinExistence type="predicted"/>
<protein>
    <submittedName>
        <fullName evidence="3">Acetyltransferase</fullName>
    </submittedName>
</protein>
<accession>A0ABQ2LT00</accession>
<organism evidence="3 4">
    <name type="scientific">Citricoccus zhacaiensis</name>
    <dbReference type="NCBI Taxonomy" id="489142"/>
    <lineage>
        <taxon>Bacteria</taxon>
        <taxon>Bacillati</taxon>
        <taxon>Actinomycetota</taxon>
        <taxon>Actinomycetes</taxon>
        <taxon>Micrococcales</taxon>
        <taxon>Micrococcaceae</taxon>
        <taxon>Citricoccus</taxon>
    </lineage>
</organism>
<keyword evidence="4" id="KW-1185">Reference proteome</keyword>
<name>A0ABQ2LT00_9MICC</name>
<dbReference type="InterPro" id="IPR016181">
    <property type="entry name" value="Acyl_CoA_acyltransferase"/>
</dbReference>
<dbReference type="Pfam" id="PF13302">
    <property type="entry name" value="Acetyltransf_3"/>
    <property type="match status" value="1"/>
</dbReference>
<dbReference type="PANTHER" id="PTHR43610">
    <property type="entry name" value="BLL6696 PROTEIN"/>
    <property type="match status" value="1"/>
</dbReference>
<dbReference type="SUPFAM" id="SSF55729">
    <property type="entry name" value="Acyl-CoA N-acyltransferases (Nat)"/>
    <property type="match status" value="1"/>
</dbReference>
<dbReference type="EMBL" id="BMLQ01000002">
    <property type="protein sequence ID" value="GGO42722.1"/>
    <property type="molecule type" value="Genomic_DNA"/>
</dbReference>
<dbReference type="PROSITE" id="PS51186">
    <property type="entry name" value="GNAT"/>
    <property type="match status" value="1"/>
</dbReference>
<evidence type="ECO:0000313" key="3">
    <source>
        <dbReference type="EMBL" id="GGO42722.1"/>
    </source>
</evidence>
<dbReference type="RefSeq" id="WP_229672242.1">
    <property type="nucleotide sequence ID" value="NZ_BAAAOU010000001.1"/>
</dbReference>
<feature type="domain" description="N-acetyltransferase" evidence="2">
    <location>
        <begin position="18"/>
        <end position="202"/>
    </location>
</feature>
<evidence type="ECO:0000313" key="4">
    <source>
        <dbReference type="Proteomes" id="UP000642509"/>
    </source>
</evidence>
<dbReference type="PANTHER" id="PTHR43610:SF1">
    <property type="entry name" value="N-ACETYLTRANSFERASE DOMAIN-CONTAINING PROTEIN"/>
    <property type="match status" value="1"/>
</dbReference>
<evidence type="ECO:0000256" key="1">
    <source>
        <dbReference type="SAM" id="MobiDB-lite"/>
    </source>
</evidence>
<evidence type="ECO:0000259" key="2">
    <source>
        <dbReference type="PROSITE" id="PS51186"/>
    </source>
</evidence>
<dbReference type="Gene3D" id="3.40.630.30">
    <property type="match status" value="1"/>
</dbReference>
<comment type="caution">
    <text evidence="3">The sequence shown here is derived from an EMBL/GenBank/DDBJ whole genome shotgun (WGS) entry which is preliminary data.</text>
</comment>
<dbReference type="InterPro" id="IPR000182">
    <property type="entry name" value="GNAT_dom"/>
</dbReference>
<reference evidence="4" key="1">
    <citation type="journal article" date="2019" name="Int. J. Syst. Evol. Microbiol.">
        <title>The Global Catalogue of Microorganisms (GCM) 10K type strain sequencing project: providing services to taxonomists for standard genome sequencing and annotation.</title>
        <authorList>
            <consortium name="The Broad Institute Genomics Platform"/>
            <consortium name="The Broad Institute Genome Sequencing Center for Infectious Disease"/>
            <person name="Wu L."/>
            <person name="Ma J."/>
        </authorList>
    </citation>
    <scope>NUCLEOTIDE SEQUENCE [LARGE SCALE GENOMIC DNA]</scope>
    <source>
        <strain evidence="4">CGMCC 1.7064</strain>
    </source>
</reference>
<gene>
    <name evidence="3" type="ORF">GCM10010977_09220</name>
</gene>
<feature type="region of interest" description="Disordered" evidence="1">
    <location>
        <begin position="48"/>
        <end position="69"/>
    </location>
</feature>
<sequence>MAPIPDFSHKQAQAGQLVRLVPARREHAAVLHPLLADAEVSRLTGAVHASTGPAHPGSEGGGAPADSGGQVPWSVGELAEIYARWSRAEDRIVWVIEEVATGRIVGESVLNDLDEDNLSCGFRIWIAGARDRGLGSEAVELTLRHAFEDQGLHRVSLEVYAFNPRARHVYEKAGFRLEGTLREALLFDGGWVDAHVMGILAEEWRSRTSDRPGGIPTDPPPAGP</sequence>
<dbReference type="Proteomes" id="UP000642509">
    <property type="component" value="Unassembled WGS sequence"/>
</dbReference>